<dbReference type="InterPro" id="IPR029062">
    <property type="entry name" value="Class_I_gatase-like"/>
</dbReference>
<dbReference type="GO" id="GO:0006598">
    <property type="term" value="P:polyamine catabolic process"/>
    <property type="evidence" value="ECO:0007669"/>
    <property type="project" value="TreeGrafter"/>
</dbReference>
<dbReference type="CDD" id="cd01745">
    <property type="entry name" value="GATase1_2"/>
    <property type="match status" value="1"/>
</dbReference>
<dbReference type="GO" id="GO:0005829">
    <property type="term" value="C:cytosol"/>
    <property type="evidence" value="ECO:0007669"/>
    <property type="project" value="TreeGrafter"/>
</dbReference>
<sequence length="240" mass="26146">MKPVIGITAFLEDDLSARLNAAYSNSIIEAGGIPLIIPPGIEEDVAQTLSLTDGLLLSGGCDVHPFLFDAEPTPKLGKVHPERDSVELALIEAAFIRNMPIFGICRGIQILNVALGGNVYQDMESEYHSKKLLKHMQQAARGVATHYVTVTPDSLLNRITEKEKIAVNSFHHQAVNVLAEKLKVAAKSSDGIVEAVVHEDHPFCLAVQWHPEEQAMAGDEVSKKIFTAFIKASLTFKLEA</sequence>
<organism evidence="1 2">
    <name type="scientific">Lysinibacillus pakistanensis</name>
    <dbReference type="NCBI Taxonomy" id="759811"/>
    <lineage>
        <taxon>Bacteria</taxon>
        <taxon>Bacillati</taxon>
        <taxon>Bacillota</taxon>
        <taxon>Bacilli</taxon>
        <taxon>Bacillales</taxon>
        <taxon>Bacillaceae</taxon>
        <taxon>Lysinibacillus</taxon>
    </lineage>
</organism>
<dbReference type="Gene3D" id="3.40.50.880">
    <property type="match status" value="1"/>
</dbReference>
<dbReference type="SUPFAM" id="SSF52317">
    <property type="entry name" value="Class I glutamine amidotransferase-like"/>
    <property type="match status" value="1"/>
</dbReference>
<keyword evidence="1" id="KW-0378">Hydrolase</keyword>
<dbReference type="PANTHER" id="PTHR43235:SF1">
    <property type="entry name" value="GLUTAMINE AMIDOTRANSFERASE PB2B2.05-RELATED"/>
    <property type="match status" value="1"/>
</dbReference>
<proteinExistence type="predicted"/>
<evidence type="ECO:0000313" key="1">
    <source>
        <dbReference type="EMBL" id="WHY52896.1"/>
    </source>
</evidence>
<accession>A0AAX3WYI9</accession>
<dbReference type="AlphaFoldDB" id="A0AAX3WYI9"/>
<name>A0AAX3WYI9_9BACI</name>
<dbReference type="PROSITE" id="PS51273">
    <property type="entry name" value="GATASE_TYPE_1"/>
    <property type="match status" value="1"/>
</dbReference>
<evidence type="ECO:0000313" key="2">
    <source>
        <dbReference type="Proteomes" id="UP001178322"/>
    </source>
</evidence>
<protein>
    <submittedName>
        <fullName evidence="1">Gamma-glutamyl-gamma-aminobutyrate hydrolase family protein</fullName>
    </submittedName>
</protein>
<gene>
    <name evidence="1" type="ORF">QNH24_06550</name>
</gene>
<reference evidence="1" key="1">
    <citation type="submission" date="2023-05" db="EMBL/GenBank/DDBJ databases">
        <title>Comparative genomics of Bacillaceae isolates and their secondary metabolite potential.</title>
        <authorList>
            <person name="Song L."/>
            <person name="Nielsen L.J."/>
            <person name="Mohite O."/>
            <person name="Xu X."/>
            <person name="Weber T."/>
            <person name="Kovacs A.T."/>
        </authorList>
    </citation>
    <scope>NUCLEOTIDE SEQUENCE</scope>
    <source>
        <strain evidence="1">LY1</strain>
    </source>
</reference>
<dbReference type="Proteomes" id="UP001178322">
    <property type="component" value="Chromosome"/>
</dbReference>
<dbReference type="GO" id="GO:0033969">
    <property type="term" value="F:gamma-glutamyl-gamma-aminobutyrate hydrolase activity"/>
    <property type="evidence" value="ECO:0007669"/>
    <property type="project" value="TreeGrafter"/>
</dbReference>
<dbReference type="InterPro" id="IPR011697">
    <property type="entry name" value="Peptidase_C26"/>
</dbReference>
<dbReference type="EMBL" id="CP126101">
    <property type="protein sequence ID" value="WHY52896.1"/>
    <property type="molecule type" value="Genomic_DNA"/>
</dbReference>
<dbReference type="Pfam" id="PF07722">
    <property type="entry name" value="Peptidase_C26"/>
    <property type="match status" value="1"/>
</dbReference>
<dbReference type="PANTHER" id="PTHR43235">
    <property type="entry name" value="GLUTAMINE AMIDOTRANSFERASE PB2B2.05-RELATED"/>
    <property type="match status" value="1"/>
</dbReference>
<dbReference type="FunFam" id="3.40.50.880:FF:000030">
    <property type="entry name" value="Gamma-glutamyl-gamma-aminobutyrate hydrolase PuuD"/>
    <property type="match status" value="1"/>
</dbReference>
<dbReference type="RefSeq" id="WP_283871285.1">
    <property type="nucleotide sequence ID" value="NZ_CP126101.1"/>
</dbReference>
<dbReference type="InterPro" id="IPR044668">
    <property type="entry name" value="PuuD-like"/>
</dbReference>